<protein>
    <submittedName>
        <fullName evidence="2">Uncharacterized protein</fullName>
    </submittedName>
</protein>
<dbReference type="EMBL" id="CP019948">
    <property type="protein sequence ID" value="ARN80691.1"/>
    <property type="molecule type" value="Genomic_DNA"/>
</dbReference>
<keyword evidence="1" id="KW-1133">Transmembrane helix</keyword>
<reference evidence="2 3" key="1">
    <citation type="submission" date="2017-02" db="EMBL/GenBank/DDBJ databases">
        <authorList>
            <person name="Peterson S.W."/>
        </authorList>
    </citation>
    <scope>NUCLEOTIDE SEQUENCE [LARGE SCALE GENOMIC DNA]</scope>
    <source>
        <strain evidence="2 3">S285</strain>
    </source>
</reference>
<feature type="transmembrane region" description="Helical" evidence="1">
    <location>
        <begin position="21"/>
        <end position="45"/>
    </location>
</feature>
<evidence type="ECO:0000313" key="3">
    <source>
        <dbReference type="Proteomes" id="UP000193978"/>
    </source>
</evidence>
<organism evidence="2 3">
    <name type="scientific">Methylocystis bryophila</name>
    <dbReference type="NCBI Taxonomy" id="655015"/>
    <lineage>
        <taxon>Bacteria</taxon>
        <taxon>Pseudomonadati</taxon>
        <taxon>Pseudomonadota</taxon>
        <taxon>Alphaproteobacteria</taxon>
        <taxon>Hyphomicrobiales</taxon>
        <taxon>Methylocystaceae</taxon>
        <taxon>Methylocystis</taxon>
    </lineage>
</organism>
<dbReference type="AlphaFoldDB" id="A0A1W6MSV0"/>
<evidence type="ECO:0000313" key="2">
    <source>
        <dbReference type="EMBL" id="ARN80691.1"/>
    </source>
</evidence>
<feature type="transmembrane region" description="Helical" evidence="1">
    <location>
        <begin position="65"/>
        <end position="88"/>
    </location>
</feature>
<gene>
    <name evidence="2" type="ORF">B1812_05940</name>
</gene>
<keyword evidence="1" id="KW-0812">Transmembrane</keyword>
<evidence type="ECO:0000256" key="1">
    <source>
        <dbReference type="SAM" id="Phobius"/>
    </source>
</evidence>
<sequence length="146" mass="15818">MQTALAHCRDPRRLFEDLGPIRALAALGMFAGGFAAPLVGPPLTAAFLWRALFGDLLHPRDGFELALTTIWCSLALGGLLASFCPILLGMRRAGLQKLAPALLAAPAWQAMQSAAAWRALCELRSQPYLWRKTEHGLARRAEEAGL</sequence>
<keyword evidence="3" id="KW-1185">Reference proteome</keyword>
<proteinExistence type="predicted"/>
<dbReference type="STRING" id="655015.B1812_05940"/>
<name>A0A1W6MSV0_9HYPH</name>
<dbReference type="Proteomes" id="UP000193978">
    <property type="component" value="Chromosome"/>
</dbReference>
<accession>A0A1W6MSV0</accession>
<keyword evidence="1" id="KW-0472">Membrane</keyword>
<dbReference type="KEGG" id="mbry:B1812_05940"/>